<dbReference type="PANTHER" id="PTHR36917">
    <property type="entry name" value="INTRACELLULAR SEPTATION PROTEIN A-RELATED"/>
    <property type="match status" value="1"/>
</dbReference>
<reference evidence="6 7" key="1">
    <citation type="journal article" date="2016" name="Nat. Commun.">
        <title>Thousands of microbial genomes shed light on interconnected biogeochemical processes in an aquifer system.</title>
        <authorList>
            <person name="Anantharaman K."/>
            <person name="Brown C.T."/>
            <person name="Hug L.A."/>
            <person name="Sharon I."/>
            <person name="Castelle C.J."/>
            <person name="Probst A.J."/>
            <person name="Thomas B.C."/>
            <person name="Singh A."/>
            <person name="Wilkins M.J."/>
            <person name="Karaoz U."/>
            <person name="Brodie E.L."/>
            <person name="Williams K.H."/>
            <person name="Hubbard S.S."/>
            <person name="Banfield J.F."/>
        </authorList>
    </citation>
    <scope>NUCLEOTIDE SEQUENCE [LARGE SCALE GENOMIC DNA]</scope>
</reference>
<evidence type="ECO:0000256" key="3">
    <source>
        <dbReference type="ARBA" id="ARBA00022989"/>
    </source>
</evidence>
<feature type="transmembrane region" description="Helical" evidence="5">
    <location>
        <begin position="55"/>
        <end position="74"/>
    </location>
</feature>
<protein>
    <recommendedName>
        <fullName evidence="8">Intracellular septation protein A</fullName>
    </recommendedName>
</protein>
<dbReference type="GO" id="GO:0005886">
    <property type="term" value="C:plasma membrane"/>
    <property type="evidence" value="ECO:0007669"/>
    <property type="project" value="TreeGrafter"/>
</dbReference>
<evidence type="ECO:0008006" key="8">
    <source>
        <dbReference type="Google" id="ProtNLM"/>
    </source>
</evidence>
<keyword evidence="4 5" id="KW-0472">Membrane</keyword>
<keyword evidence="1" id="KW-1003">Cell membrane</keyword>
<comment type="caution">
    <text evidence="6">The sequence shown here is derived from an EMBL/GenBank/DDBJ whole genome shotgun (WGS) entry which is preliminary data.</text>
</comment>
<proteinExistence type="predicted"/>
<evidence type="ECO:0000256" key="1">
    <source>
        <dbReference type="ARBA" id="ARBA00022475"/>
    </source>
</evidence>
<accession>A0A1F6FF44</accession>
<gene>
    <name evidence="6" type="ORF">A3G90_00005</name>
</gene>
<evidence type="ECO:0000256" key="4">
    <source>
        <dbReference type="ARBA" id="ARBA00023136"/>
    </source>
</evidence>
<feature type="transmembrane region" description="Helical" evidence="5">
    <location>
        <begin position="86"/>
        <end position="109"/>
    </location>
</feature>
<dbReference type="AlphaFoldDB" id="A0A1F6FF44"/>
<keyword evidence="2 5" id="KW-0812">Transmembrane</keyword>
<name>A0A1F6FF44_9BACT</name>
<dbReference type="PANTHER" id="PTHR36917:SF1">
    <property type="entry name" value="INNER MEMBRANE-SPANNING PROTEIN YCIB"/>
    <property type="match status" value="1"/>
</dbReference>
<evidence type="ECO:0000313" key="7">
    <source>
        <dbReference type="Proteomes" id="UP000177325"/>
    </source>
</evidence>
<feature type="transmembrane region" description="Helical" evidence="5">
    <location>
        <begin position="151"/>
        <end position="170"/>
    </location>
</feature>
<dbReference type="Proteomes" id="UP000177325">
    <property type="component" value="Unassembled WGS sequence"/>
</dbReference>
<evidence type="ECO:0000256" key="5">
    <source>
        <dbReference type="SAM" id="Phobius"/>
    </source>
</evidence>
<feature type="transmembrane region" description="Helical" evidence="5">
    <location>
        <begin position="121"/>
        <end position="139"/>
    </location>
</feature>
<keyword evidence="3 5" id="KW-1133">Transmembrane helix</keyword>
<dbReference type="Pfam" id="PF04279">
    <property type="entry name" value="IspA"/>
    <property type="match status" value="1"/>
</dbReference>
<dbReference type="STRING" id="1798525.A3G90_00005"/>
<dbReference type="EMBL" id="MFMM01000001">
    <property type="protein sequence ID" value="OGG84470.1"/>
    <property type="molecule type" value="Genomic_DNA"/>
</dbReference>
<dbReference type="InterPro" id="IPR006008">
    <property type="entry name" value="YciB"/>
</dbReference>
<organism evidence="6 7">
    <name type="scientific">Candidatus Kaiserbacteria bacterium RIFCSPLOWO2_12_FULL_45_26</name>
    <dbReference type="NCBI Taxonomy" id="1798525"/>
    <lineage>
        <taxon>Bacteria</taxon>
        <taxon>Candidatus Kaiseribacteriota</taxon>
    </lineage>
</organism>
<evidence type="ECO:0000256" key="2">
    <source>
        <dbReference type="ARBA" id="ARBA00022692"/>
    </source>
</evidence>
<sequence length="190" mass="21522">MNNKAVLHLINEFAPVVAFFVTAQLFSFYTATAVLMTSTVAALIAGWLLERRLPVLPIISGVFVFISGFITICYKTPDALIVADSLYYFLMGTTILAGLFFKLNILKSIFDSTFAMYDEGWNILAARWILIFLLAAAANETARFTLSPEEWINFKVLKIITITAFGIYQFTLSKRYRIPEESNTWGFRHC</sequence>
<evidence type="ECO:0000313" key="6">
    <source>
        <dbReference type="EMBL" id="OGG84470.1"/>
    </source>
</evidence>